<feature type="chain" id="PRO_5029595780" description="Lysosomal Pro-X carboxypeptidase" evidence="6">
    <location>
        <begin position="24"/>
        <end position="492"/>
    </location>
</feature>
<reference evidence="7 8" key="1">
    <citation type="journal article" date="2020" name="IScience">
        <title>Genome Sequencing of the Endangered Kingdonia uniflora (Circaeasteraceae, Ranunculales) Reveals Potential Mechanisms of Evolutionary Specialization.</title>
        <authorList>
            <person name="Sun Y."/>
            <person name="Deng T."/>
            <person name="Zhang A."/>
            <person name="Moore M.J."/>
            <person name="Landis J.B."/>
            <person name="Lin N."/>
            <person name="Zhang H."/>
            <person name="Zhang X."/>
            <person name="Huang J."/>
            <person name="Zhang X."/>
            <person name="Sun H."/>
            <person name="Wang H."/>
        </authorList>
    </citation>
    <scope>NUCLEOTIDE SEQUENCE [LARGE SCALE GENOMIC DNA]</scope>
    <source>
        <strain evidence="7">TB1705</strain>
        <tissue evidence="7">Leaf</tissue>
    </source>
</reference>
<dbReference type="PANTHER" id="PTHR11010:SF78">
    <property type="entry name" value="LYSOSOMAL PRO-X CARBOXYPEPTIDASE"/>
    <property type="match status" value="1"/>
</dbReference>
<evidence type="ECO:0000256" key="6">
    <source>
        <dbReference type="SAM" id="SignalP"/>
    </source>
</evidence>
<dbReference type="InterPro" id="IPR029058">
    <property type="entry name" value="AB_hydrolase_fold"/>
</dbReference>
<dbReference type="Gene3D" id="3.40.50.1820">
    <property type="entry name" value="alpha/beta hydrolase"/>
    <property type="match status" value="1"/>
</dbReference>
<evidence type="ECO:0000256" key="1">
    <source>
        <dbReference type="ARBA" id="ARBA00011079"/>
    </source>
</evidence>
<evidence type="ECO:0000256" key="4">
    <source>
        <dbReference type="ARBA" id="ARBA00022801"/>
    </source>
</evidence>
<dbReference type="EMBL" id="JACGCM010000479">
    <property type="protein sequence ID" value="KAF6171570.1"/>
    <property type="molecule type" value="Genomic_DNA"/>
</dbReference>
<keyword evidence="5" id="KW-0325">Glycoprotein</keyword>
<dbReference type="OrthoDB" id="2130629at2759"/>
<evidence type="ECO:0000313" key="7">
    <source>
        <dbReference type="EMBL" id="KAF6171570.1"/>
    </source>
</evidence>
<comment type="caution">
    <text evidence="7">The sequence shown here is derived from an EMBL/GenBank/DDBJ whole genome shotgun (WGS) entry which is preliminary data.</text>
</comment>
<keyword evidence="2" id="KW-0645">Protease</keyword>
<evidence type="ECO:0000256" key="2">
    <source>
        <dbReference type="ARBA" id="ARBA00022670"/>
    </source>
</evidence>
<dbReference type="GO" id="GO:0006508">
    <property type="term" value="P:proteolysis"/>
    <property type="evidence" value="ECO:0007669"/>
    <property type="project" value="UniProtKB-KW"/>
</dbReference>
<organism evidence="7 8">
    <name type="scientific">Kingdonia uniflora</name>
    <dbReference type="NCBI Taxonomy" id="39325"/>
    <lineage>
        <taxon>Eukaryota</taxon>
        <taxon>Viridiplantae</taxon>
        <taxon>Streptophyta</taxon>
        <taxon>Embryophyta</taxon>
        <taxon>Tracheophyta</taxon>
        <taxon>Spermatophyta</taxon>
        <taxon>Magnoliopsida</taxon>
        <taxon>Ranunculales</taxon>
        <taxon>Circaeasteraceae</taxon>
        <taxon>Kingdonia</taxon>
    </lineage>
</organism>
<dbReference type="GO" id="GO:0008239">
    <property type="term" value="F:dipeptidyl-peptidase activity"/>
    <property type="evidence" value="ECO:0007669"/>
    <property type="project" value="TreeGrafter"/>
</dbReference>
<evidence type="ECO:0008006" key="9">
    <source>
        <dbReference type="Google" id="ProtNLM"/>
    </source>
</evidence>
<feature type="signal peptide" evidence="6">
    <location>
        <begin position="1"/>
        <end position="23"/>
    </location>
</feature>
<dbReference type="PANTHER" id="PTHR11010">
    <property type="entry name" value="PROTEASE S28 PRO-X CARBOXYPEPTIDASE-RELATED"/>
    <property type="match status" value="1"/>
</dbReference>
<evidence type="ECO:0000313" key="8">
    <source>
        <dbReference type="Proteomes" id="UP000541444"/>
    </source>
</evidence>
<sequence>MVRKLLIQLFSCIFAIIVTRCLASTHRQIPSLGLVMSSRDSISTETYLPPDFEVNYYTQTLDHFTYRHESYTTFQQRYIVNFRYWGGANTSSPIFVYTGDEGDITRISQNVGFMTENAPRFNALLVYIEHRYYGKSIPFGSTEAAFANTSTLGYFSSTQALADYAELITYLKRNLSAESCPVIAIGGSYGGMLASWFRLKYPHIVMGALASSAPILYFDGITPQNGYFAVVTKDYREASESCYTTIRQSWSEIDKIAALPNGLITLSKKFQICGPLKSSQELKNTLEMMFVLAAQYNNPPTYPVNKYCDAIDGLPKGSDVLSRIYAAFGAGSPSGSCHFTYKVGLSNTSAWEWQACTELVSPIGADNTTMFQASPFDLKNYTKDCEDVFHVTPRPHWITTEFGGHSIKSVLKKFASNIIFSNGLRDPYSIGGVLQNVSDSVVAISTAQGAHCLDILNALPSDPEWLIMQRNSEIKIVQGWIAEYNTMLVNER</sequence>
<evidence type="ECO:0000256" key="3">
    <source>
        <dbReference type="ARBA" id="ARBA00022729"/>
    </source>
</evidence>
<proteinExistence type="inferred from homology"/>
<accession>A0A7J7NWX7</accession>
<dbReference type="Proteomes" id="UP000541444">
    <property type="component" value="Unassembled WGS sequence"/>
</dbReference>
<dbReference type="SUPFAM" id="SSF53474">
    <property type="entry name" value="alpha/beta-Hydrolases"/>
    <property type="match status" value="1"/>
</dbReference>
<evidence type="ECO:0000256" key="5">
    <source>
        <dbReference type="ARBA" id="ARBA00023180"/>
    </source>
</evidence>
<comment type="similarity">
    <text evidence="1">Belongs to the peptidase S28 family.</text>
</comment>
<dbReference type="Pfam" id="PF05577">
    <property type="entry name" value="Peptidase_S28"/>
    <property type="match status" value="1"/>
</dbReference>
<name>A0A7J7NWX7_9MAGN</name>
<dbReference type="AlphaFoldDB" id="A0A7J7NWX7"/>
<dbReference type="InterPro" id="IPR042269">
    <property type="entry name" value="Ser_carbopepase_S28_SKS"/>
</dbReference>
<dbReference type="InterPro" id="IPR008758">
    <property type="entry name" value="Peptidase_S28"/>
</dbReference>
<keyword evidence="3 6" id="KW-0732">Signal</keyword>
<dbReference type="GO" id="GO:0070008">
    <property type="term" value="F:serine-type exopeptidase activity"/>
    <property type="evidence" value="ECO:0007669"/>
    <property type="project" value="InterPro"/>
</dbReference>
<dbReference type="FunFam" id="1.20.120.980:FF:000006">
    <property type="entry name" value="Serine carboxypeptidase S28 family protein"/>
    <property type="match status" value="1"/>
</dbReference>
<gene>
    <name evidence="7" type="ORF">GIB67_018094</name>
</gene>
<dbReference type="Gene3D" id="1.20.120.980">
    <property type="entry name" value="Serine carboxypeptidase S28, SKS domain"/>
    <property type="match status" value="1"/>
</dbReference>
<keyword evidence="8" id="KW-1185">Reference proteome</keyword>
<protein>
    <recommendedName>
        <fullName evidence="9">Lysosomal Pro-X carboxypeptidase</fullName>
    </recommendedName>
</protein>
<keyword evidence="4" id="KW-0378">Hydrolase</keyword>